<dbReference type="InterPro" id="IPR005498">
    <property type="entry name" value="T4SS_VirB10/TraB/TrbI"/>
</dbReference>
<keyword evidence="3 7" id="KW-0812">Transmembrane</keyword>
<feature type="compositionally biased region" description="Basic and acidic residues" evidence="6">
    <location>
        <begin position="65"/>
        <end position="75"/>
    </location>
</feature>
<proteinExistence type="inferred from homology"/>
<organism evidence="8 9">
    <name type="scientific">Ralstonia chuxiongensis</name>
    <dbReference type="NCBI Taxonomy" id="2957504"/>
    <lineage>
        <taxon>Bacteria</taxon>
        <taxon>Pseudomonadati</taxon>
        <taxon>Pseudomonadota</taxon>
        <taxon>Betaproteobacteria</taxon>
        <taxon>Burkholderiales</taxon>
        <taxon>Burkholderiaceae</taxon>
        <taxon>Ralstonia</taxon>
    </lineage>
</organism>
<protein>
    <submittedName>
        <fullName evidence="8">Type IV secretion system protein VirB10</fullName>
    </submittedName>
</protein>
<dbReference type="EMBL" id="JAMYWC010000011">
    <property type="protein sequence ID" value="MCP1175671.1"/>
    <property type="molecule type" value="Genomic_DNA"/>
</dbReference>
<feature type="transmembrane region" description="Helical" evidence="7">
    <location>
        <begin position="32"/>
        <end position="53"/>
    </location>
</feature>
<keyword evidence="4 7" id="KW-1133">Transmembrane helix</keyword>
<feature type="compositionally biased region" description="Low complexity" evidence="6">
    <location>
        <begin position="102"/>
        <end position="117"/>
    </location>
</feature>
<keyword evidence="5 7" id="KW-0472">Membrane</keyword>
<evidence type="ECO:0000256" key="2">
    <source>
        <dbReference type="ARBA" id="ARBA00010265"/>
    </source>
</evidence>
<evidence type="ECO:0000256" key="4">
    <source>
        <dbReference type="ARBA" id="ARBA00022989"/>
    </source>
</evidence>
<evidence type="ECO:0000313" key="9">
    <source>
        <dbReference type="Proteomes" id="UP001162793"/>
    </source>
</evidence>
<evidence type="ECO:0000256" key="1">
    <source>
        <dbReference type="ARBA" id="ARBA00004167"/>
    </source>
</evidence>
<comment type="similarity">
    <text evidence="2">Belongs to the TrbI/VirB10 family.</text>
</comment>
<feature type="compositionally biased region" description="Polar residues" evidence="6">
    <location>
        <begin position="164"/>
        <end position="175"/>
    </location>
</feature>
<comment type="caution">
    <text evidence="8">The sequence shown here is derived from an EMBL/GenBank/DDBJ whole genome shotgun (WGS) entry which is preliminary data.</text>
</comment>
<dbReference type="CDD" id="cd16429">
    <property type="entry name" value="VirB10"/>
    <property type="match status" value="1"/>
</dbReference>
<accession>A0AA41WW16</accession>
<dbReference type="InterPro" id="IPR042217">
    <property type="entry name" value="T4SS_VirB10/TrbI"/>
</dbReference>
<feature type="region of interest" description="Disordered" evidence="6">
    <location>
        <begin position="102"/>
        <end position="197"/>
    </location>
</feature>
<feature type="region of interest" description="Disordered" evidence="6">
    <location>
        <begin position="65"/>
        <end position="85"/>
    </location>
</feature>
<evidence type="ECO:0000256" key="5">
    <source>
        <dbReference type="ARBA" id="ARBA00023136"/>
    </source>
</evidence>
<evidence type="ECO:0000256" key="3">
    <source>
        <dbReference type="ARBA" id="ARBA00022692"/>
    </source>
</evidence>
<sequence>MTDSNAIHPAPAEERGIPSVRRGKKQTNSKKLVILVVVVLMLAMAIGGTALFVKRLTDMKLAEKEAERKKPKETSRANQDNVDLEAQKKRIQEEEAMTKGATAGALGPGGLATPAGAQADNSFGTPGNGSNAGGNVQPTAGTPSNGSQQHVETPDERRLAGNVTVLSQRKGQASPTEGEGGALSVQPSTSLGGAGKNALDEQLTPSANSRAGVVRAGFLPDLRYLLKRGTMLPCAMGTKTVTTYPGMSSCSLMRDVYSADGSTLLLRKGAEVTGEQRSALLQGQARIFALFTRIDDGSVTVPLDSPVTDALGASGMEAFVDNHFWQRFGGAAMVALISDFGQAVSNQTRNSGGSTTINLSNTTQATQSLAAETLRNTINIPPTGYANQGAIINIFVARDIDFSKQYELVSALPSVSGGAQ</sequence>
<evidence type="ECO:0000256" key="7">
    <source>
        <dbReference type="SAM" id="Phobius"/>
    </source>
</evidence>
<evidence type="ECO:0000313" key="8">
    <source>
        <dbReference type="EMBL" id="MCP1175671.1"/>
    </source>
</evidence>
<dbReference type="Pfam" id="PF03743">
    <property type="entry name" value="TrbI"/>
    <property type="match status" value="1"/>
</dbReference>
<reference evidence="9" key="1">
    <citation type="journal article" date="2023" name="Front. Microbiol.">
        <title>Ralstonia chuxiongensis sp. nov., Ralstonia mojiangensis sp. nov., and Ralstonia soli sp. nov., isolated from tobacco fields, are three novel species in the family Burkholderiaceae.</title>
        <authorList>
            <person name="Lu C.H."/>
            <person name="Zhang Y.Y."/>
            <person name="Jiang N."/>
            <person name="Chen W."/>
            <person name="Shao X."/>
            <person name="Zhao Z.M."/>
            <person name="Lu W.L."/>
            <person name="Hu X."/>
            <person name="Xi Y.X."/>
            <person name="Zou S.Y."/>
            <person name="Wei Q.J."/>
            <person name="Lin Z.L."/>
            <person name="Gong L."/>
            <person name="Gai X.T."/>
            <person name="Zhang L.Q."/>
            <person name="Li J.Y."/>
            <person name="Jin Y."/>
            <person name="Xia Z.Y."/>
        </authorList>
    </citation>
    <scope>NUCLEOTIDE SEQUENCE [LARGE SCALE GENOMIC DNA]</scope>
    <source>
        <strain evidence="9">21YRMH01-3</strain>
    </source>
</reference>
<keyword evidence="9" id="KW-1185">Reference proteome</keyword>
<gene>
    <name evidence="8" type="ORF">NKG59_25165</name>
</gene>
<dbReference type="AlphaFoldDB" id="A0AA41WW16"/>
<feature type="region of interest" description="Disordered" evidence="6">
    <location>
        <begin position="1"/>
        <end position="24"/>
    </location>
</feature>
<evidence type="ECO:0000256" key="6">
    <source>
        <dbReference type="SAM" id="MobiDB-lite"/>
    </source>
</evidence>
<comment type="subcellular location">
    <subcellularLocation>
        <location evidence="1">Membrane</location>
        <topology evidence="1">Single-pass membrane protein</topology>
    </subcellularLocation>
</comment>
<dbReference type="GO" id="GO:0016020">
    <property type="term" value="C:membrane"/>
    <property type="evidence" value="ECO:0007669"/>
    <property type="project" value="UniProtKB-SubCell"/>
</dbReference>
<dbReference type="Proteomes" id="UP001162793">
    <property type="component" value="Unassembled WGS sequence"/>
</dbReference>
<feature type="compositionally biased region" description="Polar residues" evidence="6">
    <location>
        <begin position="133"/>
        <end position="151"/>
    </location>
</feature>
<dbReference type="RefSeq" id="WP_253542834.1">
    <property type="nucleotide sequence ID" value="NZ_JAMYWC010000011.1"/>
</dbReference>
<dbReference type="Gene3D" id="2.40.128.260">
    <property type="entry name" value="Type IV secretion system, VirB10/TraB/TrbI"/>
    <property type="match status" value="2"/>
</dbReference>
<name>A0AA41WW16_9RALS</name>